<organism evidence="1 2">
    <name type="scientific">Eleutherodactylus coqui</name>
    <name type="common">Puerto Rican coqui</name>
    <dbReference type="NCBI Taxonomy" id="57060"/>
    <lineage>
        <taxon>Eukaryota</taxon>
        <taxon>Metazoa</taxon>
        <taxon>Chordata</taxon>
        <taxon>Craniata</taxon>
        <taxon>Vertebrata</taxon>
        <taxon>Euteleostomi</taxon>
        <taxon>Amphibia</taxon>
        <taxon>Batrachia</taxon>
        <taxon>Anura</taxon>
        <taxon>Neobatrachia</taxon>
        <taxon>Hyloidea</taxon>
        <taxon>Eleutherodactylidae</taxon>
        <taxon>Eleutherodactylinae</taxon>
        <taxon>Eleutherodactylus</taxon>
        <taxon>Eleutherodactylus</taxon>
    </lineage>
</organism>
<dbReference type="AlphaFoldDB" id="A0A8J6BL04"/>
<evidence type="ECO:0000313" key="2">
    <source>
        <dbReference type="Proteomes" id="UP000770717"/>
    </source>
</evidence>
<dbReference type="EMBL" id="WNTK01003766">
    <property type="protein sequence ID" value="KAG9464868.1"/>
    <property type="molecule type" value="Genomic_DNA"/>
</dbReference>
<reference evidence="1" key="1">
    <citation type="thesis" date="2020" institute="ProQuest LLC" country="789 East Eisenhower Parkway, Ann Arbor, MI, USA">
        <title>Comparative Genomics and Chromosome Evolution.</title>
        <authorList>
            <person name="Mudd A.B."/>
        </authorList>
    </citation>
    <scope>NUCLEOTIDE SEQUENCE</scope>
    <source>
        <strain evidence="1">HN-11 Male</strain>
        <tissue evidence="1">Kidney and liver</tissue>
    </source>
</reference>
<protein>
    <submittedName>
        <fullName evidence="1">Uncharacterized protein</fullName>
    </submittedName>
</protein>
<gene>
    <name evidence="1" type="ORF">GDO78_019257</name>
</gene>
<dbReference type="Proteomes" id="UP000770717">
    <property type="component" value="Unassembled WGS sequence"/>
</dbReference>
<sequence length="70" mass="8731">MPFRTNKMFLFFQQSCLRSCFFCGTSCRFHWCHVAYLTFKSLFILFFQRKMFEKQQFCFLIFIFTLHRVV</sequence>
<name>A0A8J6BL04_ELECQ</name>
<keyword evidence="2" id="KW-1185">Reference proteome</keyword>
<proteinExistence type="predicted"/>
<accession>A0A8J6BL04</accession>
<comment type="caution">
    <text evidence="1">The sequence shown here is derived from an EMBL/GenBank/DDBJ whole genome shotgun (WGS) entry which is preliminary data.</text>
</comment>
<evidence type="ECO:0000313" key="1">
    <source>
        <dbReference type="EMBL" id="KAG9464868.1"/>
    </source>
</evidence>